<dbReference type="InterPro" id="IPR025405">
    <property type="entry name" value="DUF4131"/>
</dbReference>
<dbReference type="NCBIfam" id="TIGR00361">
    <property type="entry name" value="ComEC_Rec2"/>
    <property type="match status" value="1"/>
</dbReference>
<dbReference type="Gene3D" id="3.60.15.10">
    <property type="entry name" value="Ribonuclease Z/Hydroxyacylglutathione hydrolase-like"/>
    <property type="match status" value="2"/>
</dbReference>
<evidence type="ECO:0000256" key="6">
    <source>
        <dbReference type="SAM" id="Phobius"/>
    </source>
</evidence>
<gene>
    <name evidence="8" type="ORF">CJD38_03510</name>
</gene>
<name>A0A2T5MKT7_9GAMM</name>
<dbReference type="SUPFAM" id="SSF56281">
    <property type="entry name" value="Metallo-hydrolase/oxidoreductase"/>
    <property type="match status" value="1"/>
</dbReference>
<dbReference type="GO" id="GO:0030420">
    <property type="term" value="P:establishment of competence for transformation"/>
    <property type="evidence" value="ECO:0007669"/>
    <property type="project" value="InterPro"/>
</dbReference>
<dbReference type="Pfam" id="PF03772">
    <property type="entry name" value="Competence"/>
    <property type="match status" value="1"/>
</dbReference>
<feature type="transmembrane region" description="Helical" evidence="6">
    <location>
        <begin position="240"/>
        <end position="263"/>
    </location>
</feature>
<evidence type="ECO:0000256" key="5">
    <source>
        <dbReference type="ARBA" id="ARBA00023136"/>
    </source>
</evidence>
<dbReference type="EMBL" id="QANS01000001">
    <property type="protein sequence ID" value="PTU33180.1"/>
    <property type="molecule type" value="Genomic_DNA"/>
</dbReference>
<feature type="domain" description="Metallo-beta-lactamase" evidence="7">
    <location>
        <begin position="520"/>
        <end position="674"/>
    </location>
</feature>
<feature type="transmembrane region" description="Helical" evidence="6">
    <location>
        <begin position="39"/>
        <end position="57"/>
    </location>
</feature>
<dbReference type="InterPro" id="IPR004477">
    <property type="entry name" value="ComEC_N"/>
</dbReference>
<feature type="transmembrane region" description="Helical" evidence="6">
    <location>
        <begin position="327"/>
        <end position="358"/>
    </location>
</feature>
<keyword evidence="9" id="KW-1185">Reference proteome</keyword>
<dbReference type="CDD" id="cd07731">
    <property type="entry name" value="ComA-like_MBL-fold"/>
    <property type="match status" value="1"/>
</dbReference>
<dbReference type="InterPro" id="IPR052159">
    <property type="entry name" value="Competence_DNA_uptake"/>
</dbReference>
<dbReference type="OrthoDB" id="9761531at2"/>
<reference evidence="8 9" key="1">
    <citation type="submission" date="2018-04" db="EMBL/GenBank/DDBJ databases">
        <title>Novel species isolated from glacier.</title>
        <authorList>
            <person name="Liu Q."/>
            <person name="Xin Y.-H."/>
        </authorList>
    </citation>
    <scope>NUCLEOTIDE SEQUENCE [LARGE SCALE GENOMIC DNA]</scope>
    <source>
        <strain evidence="8 9">GT1R17</strain>
    </source>
</reference>
<evidence type="ECO:0000313" key="9">
    <source>
        <dbReference type="Proteomes" id="UP000244248"/>
    </source>
</evidence>
<keyword evidence="3 6" id="KW-0812">Transmembrane</keyword>
<dbReference type="PANTHER" id="PTHR30619:SF1">
    <property type="entry name" value="RECOMBINATION PROTEIN 2"/>
    <property type="match status" value="1"/>
</dbReference>
<evidence type="ECO:0000313" key="8">
    <source>
        <dbReference type="EMBL" id="PTU33180.1"/>
    </source>
</evidence>
<dbReference type="Pfam" id="PF00753">
    <property type="entry name" value="Lactamase_B"/>
    <property type="match status" value="1"/>
</dbReference>
<keyword evidence="5 6" id="KW-0472">Membrane</keyword>
<evidence type="ECO:0000259" key="7">
    <source>
        <dbReference type="SMART" id="SM00849"/>
    </source>
</evidence>
<dbReference type="NCBIfam" id="TIGR00360">
    <property type="entry name" value="ComEC_N-term"/>
    <property type="match status" value="1"/>
</dbReference>
<feature type="transmembrane region" description="Helical" evidence="6">
    <location>
        <begin position="459"/>
        <end position="479"/>
    </location>
</feature>
<dbReference type="GO" id="GO:0005886">
    <property type="term" value="C:plasma membrane"/>
    <property type="evidence" value="ECO:0007669"/>
    <property type="project" value="UniProtKB-SubCell"/>
</dbReference>
<feature type="transmembrane region" description="Helical" evidence="6">
    <location>
        <begin position="370"/>
        <end position="392"/>
    </location>
</feature>
<protein>
    <submittedName>
        <fullName evidence="8">DNA internalization-related competence protein ComEC/Rec2</fullName>
    </submittedName>
</protein>
<organism evidence="8 9">
    <name type="scientific">Stenotrophobium rhamnosiphilum</name>
    <dbReference type="NCBI Taxonomy" id="2029166"/>
    <lineage>
        <taxon>Bacteria</taxon>
        <taxon>Pseudomonadati</taxon>
        <taxon>Pseudomonadota</taxon>
        <taxon>Gammaproteobacteria</taxon>
        <taxon>Nevskiales</taxon>
        <taxon>Nevskiaceae</taxon>
        <taxon>Stenotrophobium</taxon>
    </lineage>
</organism>
<evidence type="ECO:0000256" key="1">
    <source>
        <dbReference type="ARBA" id="ARBA00004651"/>
    </source>
</evidence>
<sequence length="778" mass="85636">MTPFHALAFTVGILGLLAQPALPETPLLAALTIPALLPWRWRSIYACAVFGVLLVTWHSQALLDQRWPEARYGEEVWVQGHIASLPDVTRNTYAGEGEATDKSPSNTSRFLFETKGANFPPRIRASRYRSYQTLEGGECWRMLLRMRPPHGSVNPGGFDYEGWLFRQGIGATATVKSAERCSDNNGYALLKVRQSLIDELRSWLPASSARGLFIALTMGDTSELSRGDWDLFRVTGTTHLVAISGFNIAIVSGIAFFVIRWLWCLWPPLLLRLPAQKAAMLGATLFAFIYALLAGWEPPVQRAFLMLAFISAAAWMGRLSQPSKVLALAWFVVLTLDPLAVLSPGLWLSFGAVAAIFYVMMSRLQPPRMWISLVMLQLMLSLVLAPLTVWYFHGVSWFAPLLNLFAVPLFSLITPILLLAILLAAVAPAWGMPLMQWCAQALAWLHDGLNWLATNLPHMWIPATAPAPALALALIGALLMFAPRGLPVRVLGLLCFLPLLFPISQAPKSGFDLTALDVGQGMSVVIRTANHTMVYDTGPAFDEGFDAGSAIVAPFLLNQGVRRIDMLVISHADNDHSGGADAVRKLMTVDKELGALTATPCRDDQKWEWDGVSFEMLHPDGGEWSSNNGGCVLRIESGSYAALLPADIEKKAEYRLLKEQLYSLQADVLLAPHHGSRTSSSEDFIDAVMPQWVIHSAAWHSQFRHPTPSVVARYAKVDAQQVVTGLRGAASLHIDEHGVSTPKFAREQQFHFWNAPAQALTIDLNAVDKPKKRAKSDD</sequence>
<dbReference type="InterPro" id="IPR004797">
    <property type="entry name" value="Competence_ComEC/Rec2"/>
</dbReference>
<dbReference type="PANTHER" id="PTHR30619">
    <property type="entry name" value="DNA INTERNALIZATION/COMPETENCE PROTEIN COMEC/REC2"/>
    <property type="match status" value="1"/>
</dbReference>
<comment type="caution">
    <text evidence="8">The sequence shown here is derived from an EMBL/GenBank/DDBJ whole genome shotgun (WGS) entry which is preliminary data.</text>
</comment>
<keyword evidence="4 6" id="KW-1133">Transmembrane helix</keyword>
<accession>A0A2T5MKT7</accession>
<evidence type="ECO:0000256" key="3">
    <source>
        <dbReference type="ARBA" id="ARBA00022692"/>
    </source>
</evidence>
<dbReference type="InterPro" id="IPR036866">
    <property type="entry name" value="RibonucZ/Hydroxyglut_hydro"/>
</dbReference>
<dbReference type="InterPro" id="IPR035681">
    <property type="entry name" value="ComA-like_MBL"/>
</dbReference>
<feature type="transmembrane region" description="Helical" evidence="6">
    <location>
        <begin position="303"/>
        <end position="321"/>
    </location>
</feature>
<dbReference type="Proteomes" id="UP000244248">
    <property type="component" value="Unassembled WGS sequence"/>
</dbReference>
<feature type="transmembrane region" description="Helical" evidence="6">
    <location>
        <begin position="404"/>
        <end position="427"/>
    </location>
</feature>
<dbReference type="RefSeq" id="WP_107938889.1">
    <property type="nucleotide sequence ID" value="NZ_QANS01000001.1"/>
</dbReference>
<keyword evidence="2" id="KW-1003">Cell membrane</keyword>
<dbReference type="Pfam" id="PF13567">
    <property type="entry name" value="DUF4131"/>
    <property type="match status" value="1"/>
</dbReference>
<feature type="transmembrane region" description="Helical" evidence="6">
    <location>
        <begin position="275"/>
        <end position="296"/>
    </location>
</feature>
<dbReference type="InterPro" id="IPR001279">
    <property type="entry name" value="Metallo-B-lactamas"/>
</dbReference>
<proteinExistence type="predicted"/>
<dbReference type="AlphaFoldDB" id="A0A2T5MKT7"/>
<evidence type="ECO:0000256" key="4">
    <source>
        <dbReference type="ARBA" id="ARBA00022989"/>
    </source>
</evidence>
<evidence type="ECO:0000256" key="2">
    <source>
        <dbReference type="ARBA" id="ARBA00022475"/>
    </source>
</evidence>
<comment type="subcellular location">
    <subcellularLocation>
        <location evidence="1">Cell membrane</location>
        <topology evidence="1">Multi-pass membrane protein</topology>
    </subcellularLocation>
</comment>
<dbReference type="SMART" id="SM00849">
    <property type="entry name" value="Lactamase_B"/>
    <property type="match status" value="1"/>
</dbReference>